<dbReference type="Proteomes" id="UP000535890">
    <property type="component" value="Unassembled WGS sequence"/>
</dbReference>
<reference evidence="1 2" key="1">
    <citation type="submission" date="2020-07" db="EMBL/GenBank/DDBJ databases">
        <title>Sequencing the genomes of 1000 actinobacteria strains.</title>
        <authorList>
            <person name="Klenk H.-P."/>
        </authorList>
    </citation>
    <scope>NUCLEOTIDE SEQUENCE [LARGE SCALE GENOMIC DNA]</scope>
    <source>
        <strain evidence="1 2">DSM 45772</strain>
    </source>
</reference>
<accession>A0A7Y9J954</accession>
<evidence type="ECO:0000313" key="2">
    <source>
        <dbReference type="Proteomes" id="UP000535890"/>
    </source>
</evidence>
<proteinExistence type="predicted"/>
<sequence length="65" mass="7177">MLAAVDDRHGEEWFEPGRLPSTWLVDVATAELAVEMVHDTVTTGRDVDIDLIVDRAARTIGSKLD</sequence>
<name>A0A7Y9J954_9PSEU</name>
<dbReference type="EMBL" id="JACCBN010000001">
    <property type="protein sequence ID" value="NYD39801.1"/>
    <property type="molecule type" value="Genomic_DNA"/>
</dbReference>
<dbReference type="RefSeq" id="WP_179797070.1">
    <property type="nucleotide sequence ID" value="NZ_BAABHP010000002.1"/>
</dbReference>
<protein>
    <submittedName>
        <fullName evidence="1">Uncharacterized protein</fullName>
    </submittedName>
</protein>
<keyword evidence="2" id="KW-1185">Reference proteome</keyword>
<dbReference type="AlphaFoldDB" id="A0A7Y9J954"/>
<gene>
    <name evidence="1" type="ORF">BJ983_005903</name>
</gene>
<organism evidence="1 2">
    <name type="scientific">Actinomycetospora corticicola</name>
    <dbReference type="NCBI Taxonomy" id="663602"/>
    <lineage>
        <taxon>Bacteria</taxon>
        <taxon>Bacillati</taxon>
        <taxon>Actinomycetota</taxon>
        <taxon>Actinomycetes</taxon>
        <taxon>Pseudonocardiales</taxon>
        <taxon>Pseudonocardiaceae</taxon>
        <taxon>Actinomycetospora</taxon>
    </lineage>
</organism>
<comment type="caution">
    <text evidence="1">The sequence shown here is derived from an EMBL/GenBank/DDBJ whole genome shotgun (WGS) entry which is preliminary data.</text>
</comment>
<evidence type="ECO:0000313" key="1">
    <source>
        <dbReference type="EMBL" id="NYD39801.1"/>
    </source>
</evidence>